<dbReference type="PANTHER" id="PTHR32114:SF2">
    <property type="entry name" value="ABC TRANSPORTER ABCH.3"/>
    <property type="match status" value="1"/>
</dbReference>
<evidence type="ECO:0000313" key="7">
    <source>
        <dbReference type="Proteomes" id="UP000761411"/>
    </source>
</evidence>
<evidence type="ECO:0000256" key="2">
    <source>
        <dbReference type="ARBA" id="ARBA00011322"/>
    </source>
</evidence>
<evidence type="ECO:0000256" key="3">
    <source>
        <dbReference type="ARBA" id="ARBA00013368"/>
    </source>
</evidence>
<dbReference type="InterPro" id="IPR038729">
    <property type="entry name" value="Rad50/SbcC_AAA"/>
</dbReference>
<feature type="coiled-coil region" evidence="4">
    <location>
        <begin position="602"/>
        <end position="730"/>
    </location>
</feature>
<protein>
    <recommendedName>
        <fullName evidence="3">Nuclease SbcCD subunit C</fullName>
    </recommendedName>
</protein>
<dbReference type="GO" id="GO:0016887">
    <property type="term" value="F:ATP hydrolysis activity"/>
    <property type="evidence" value="ECO:0007669"/>
    <property type="project" value="InterPro"/>
</dbReference>
<reference evidence="6 7" key="1">
    <citation type="journal article" date="2021" name="Microorganisms">
        <title>Bacterial Dimethylsulfoniopropionate Biosynthesis in the East China Sea.</title>
        <authorList>
            <person name="Liu J."/>
            <person name="Zhang Y."/>
            <person name="Liu J."/>
            <person name="Zhong H."/>
            <person name="Williams B.T."/>
            <person name="Zheng Y."/>
            <person name="Curson A.R.J."/>
            <person name="Sun C."/>
            <person name="Sun H."/>
            <person name="Song D."/>
            <person name="Wagner Mackenzie B."/>
            <person name="Bermejo Martinez A."/>
            <person name="Todd J.D."/>
            <person name="Zhang X.H."/>
        </authorList>
    </citation>
    <scope>NUCLEOTIDE SEQUENCE [LARGE SCALE GENOMIC DNA]</scope>
    <source>
        <strain evidence="6 7">ESS08</strain>
    </source>
</reference>
<evidence type="ECO:0000256" key="4">
    <source>
        <dbReference type="SAM" id="Coils"/>
    </source>
</evidence>
<keyword evidence="7" id="KW-1185">Reference proteome</keyword>
<proteinExistence type="inferred from homology"/>
<dbReference type="InterPro" id="IPR027417">
    <property type="entry name" value="P-loop_NTPase"/>
</dbReference>
<dbReference type="AlphaFoldDB" id="A0A944CLN3"/>
<feature type="coiled-coil region" evidence="4">
    <location>
        <begin position="336"/>
        <end position="370"/>
    </location>
</feature>
<accession>A0A944CLN3</accession>
<comment type="subunit">
    <text evidence="2">Heterodimer of SbcC and SbcD.</text>
</comment>
<dbReference type="Proteomes" id="UP000761411">
    <property type="component" value="Unassembled WGS sequence"/>
</dbReference>
<feature type="domain" description="Rad50/SbcC-type AAA" evidence="5">
    <location>
        <begin position="5"/>
        <end position="217"/>
    </location>
</feature>
<dbReference type="Gene3D" id="3.40.50.300">
    <property type="entry name" value="P-loop containing nucleotide triphosphate hydrolases"/>
    <property type="match status" value="2"/>
</dbReference>
<comment type="similarity">
    <text evidence="1">Belongs to the SMC family. SbcC subfamily.</text>
</comment>
<dbReference type="RefSeq" id="WP_213367594.1">
    <property type="nucleotide sequence ID" value="NZ_QTKX01000001.1"/>
</dbReference>
<dbReference type="PANTHER" id="PTHR32114">
    <property type="entry name" value="ABC TRANSPORTER ABCH.3"/>
    <property type="match status" value="1"/>
</dbReference>
<feature type="coiled-coil region" evidence="4">
    <location>
        <begin position="415"/>
        <end position="507"/>
    </location>
</feature>
<name>A0A944CLN3_9BACI</name>
<comment type="caution">
    <text evidence="6">The sequence shown here is derived from an EMBL/GenBank/DDBJ whole genome shotgun (WGS) entry which is preliminary data.</text>
</comment>
<feature type="coiled-coil region" evidence="4">
    <location>
        <begin position="770"/>
        <end position="840"/>
    </location>
</feature>
<dbReference type="SUPFAM" id="SSF52540">
    <property type="entry name" value="P-loop containing nucleoside triphosphate hydrolases"/>
    <property type="match status" value="1"/>
</dbReference>
<keyword evidence="4" id="KW-0175">Coiled coil</keyword>
<dbReference type="Pfam" id="PF13558">
    <property type="entry name" value="SbcC_Walker_B"/>
    <property type="match status" value="1"/>
</dbReference>
<evidence type="ECO:0000259" key="5">
    <source>
        <dbReference type="Pfam" id="PF13476"/>
    </source>
</evidence>
<feature type="coiled-coil region" evidence="4">
    <location>
        <begin position="241"/>
        <end position="312"/>
    </location>
</feature>
<evidence type="ECO:0000256" key="1">
    <source>
        <dbReference type="ARBA" id="ARBA00006930"/>
    </source>
</evidence>
<sequence>MKPLKLTMQAFGPYAGTETIDFKQLENRTMFVISGKTGSGKTTIFDGISYAIYGKASGEDRNGPDLRSQFADDELLTEVTLEFSLRQKTYRITRSPQQERKKRSGEGTTSVGAKAEFYLIDENGELQLLASNVREVDEKIKEIMIIDSNQFRQILMIPQGEFRKLLTSDSKEKEVILQRLFHTEIYKRVEDKLKEEATLLKKSVEDQVEKRNSALRSIKAVENDELKEYVEAGSTNDVLILPLLKEEIGAMETKLDDLNKDREKLQLNRDKMQQRLFEAEATLKQIQSLESLKATKEKLESQKDLFAEKEKQTTLAKKAALLDSQEQLCHRLKADFDAVTNQVNAITKRIEQLTERLSATEKEHQKQIDREPERKAAAEQVSKLEHMKEDVYAFASTASHFNEIKRLLESTVQGREKDEIQLKAAEERLKSLLTEKEDAEKAQITYLENDRKLEKLLLELDKLNRLGNHNQKVKEIRARFEASKGIFNQAVSRLNDAKAAVEELEQKWLHSQAAVLAASLNDGGACPVCGSEHHPEPAKASEGFIPTEEDLKAAREQITGIEREKSAAEKSYIEADTTLRSMIETGEEMIAEIVKFRSDFVVDQLADTVLLTESDVEKLKNEQKQHSVKLKGLEKIKAEIKRLEDDRERLMKQLKAIDESYQNLMIQYTEKKTTLERMTEKIPEQLRSLQVYESKLKSAGLLQKQLDEELEQARKNFQEAKELLGTEKARCEVTEKRLKEVDSQLTAERETFKNNMTAQGFENYQAYHQAKITEQAIQQLDTEIKNYREEVRSVTDRFAELSDTLKDIKKPDMETLQTEFAQLNKIIKETDEAYQDLNLKKRDNQSILEHVLSLNEQMKVFEEKYKLVGHLFEISKGQNTYRITFERFVLAAFLDDILAEANIRLSKMTSGRYRLLRKTDRSKGNVQSGLELLVLDAYTGQERHVKTLSGGESFKAALSLALGLADVVQNYAGGVSLETMFIDEGFGTLDPESLDQAIEALIDIQSSGRLVGIISHVPELKERIDARLEVISSQTGSKTEFHLMN</sequence>
<dbReference type="EMBL" id="QTKX01000001">
    <property type="protein sequence ID" value="MBS8264078.1"/>
    <property type="molecule type" value="Genomic_DNA"/>
</dbReference>
<evidence type="ECO:0000313" key="6">
    <source>
        <dbReference type="EMBL" id="MBS8264078.1"/>
    </source>
</evidence>
<gene>
    <name evidence="6" type="ORF">DYI25_06485</name>
</gene>
<dbReference type="Pfam" id="PF13476">
    <property type="entry name" value="AAA_23"/>
    <property type="match status" value="1"/>
</dbReference>
<dbReference type="GO" id="GO:0006302">
    <property type="term" value="P:double-strand break repair"/>
    <property type="evidence" value="ECO:0007669"/>
    <property type="project" value="InterPro"/>
</dbReference>
<organism evidence="6 7">
    <name type="scientific">Mesobacillus boroniphilus</name>
    <dbReference type="NCBI Taxonomy" id="308892"/>
    <lineage>
        <taxon>Bacteria</taxon>
        <taxon>Bacillati</taxon>
        <taxon>Bacillota</taxon>
        <taxon>Bacilli</taxon>
        <taxon>Bacillales</taxon>
        <taxon>Bacillaceae</taxon>
        <taxon>Mesobacillus</taxon>
    </lineage>
</organism>